<dbReference type="NCBIfam" id="TIGR02432">
    <property type="entry name" value="lysidine_TilS_N"/>
    <property type="match status" value="1"/>
</dbReference>
<dbReference type="InterPro" id="IPR012795">
    <property type="entry name" value="tRNA_Ile_lys_synt_N"/>
</dbReference>
<keyword evidence="2 6" id="KW-0819">tRNA processing</keyword>
<reference evidence="8 9" key="1">
    <citation type="submission" date="2018-12" db="EMBL/GenBank/DDBJ databases">
        <title>First genome draft of Desulfovibrio legallis sp. nov.</title>
        <authorList>
            <person name="Ben Dhia O."/>
            <person name="Najjari A."/>
            <person name="Ferjani R."/>
            <person name="Fhoula I."/>
            <person name="Fardeau M.-L."/>
            <person name="Boudabbous A."/>
            <person name="Ouzari H.I."/>
        </authorList>
    </citation>
    <scope>NUCLEOTIDE SEQUENCE [LARGE SCALE GENOMIC DNA]</scope>
    <source>
        <strain evidence="8 9">H1T</strain>
    </source>
</reference>
<comment type="subcellular location">
    <subcellularLocation>
        <location evidence="6">Cytoplasm</location>
    </subcellularLocation>
</comment>
<dbReference type="GO" id="GO:0032267">
    <property type="term" value="F:tRNA(Ile)-lysidine synthase activity"/>
    <property type="evidence" value="ECO:0007669"/>
    <property type="project" value="UniProtKB-EC"/>
</dbReference>
<dbReference type="PANTHER" id="PTHR43033">
    <property type="entry name" value="TRNA(ILE)-LYSIDINE SYNTHASE-RELATED"/>
    <property type="match status" value="1"/>
</dbReference>
<comment type="function">
    <text evidence="6">Ligates lysine onto the cytidine present at position 34 of the AUA codon-specific tRNA(Ile) that contains the anticodon CAU, in an ATP-dependent manner. Cytidine is converted to lysidine, thus changing the amino acid specificity of the tRNA from methionine to isoleucine.</text>
</comment>
<evidence type="ECO:0000256" key="3">
    <source>
        <dbReference type="ARBA" id="ARBA00022741"/>
    </source>
</evidence>
<name>A0A6H3F940_9BACT</name>
<evidence type="ECO:0000256" key="6">
    <source>
        <dbReference type="HAMAP-Rule" id="MF_01161"/>
    </source>
</evidence>
<keyword evidence="6" id="KW-0963">Cytoplasm</keyword>
<evidence type="ECO:0000256" key="4">
    <source>
        <dbReference type="ARBA" id="ARBA00022840"/>
    </source>
</evidence>
<feature type="binding site" evidence="6">
    <location>
        <begin position="41"/>
        <end position="46"/>
    </location>
    <ligand>
        <name>ATP</name>
        <dbReference type="ChEBI" id="CHEBI:30616"/>
    </ligand>
</feature>
<keyword evidence="9" id="KW-1185">Reference proteome</keyword>
<evidence type="ECO:0000259" key="7">
    <source>
        <dbReference type="Pfam" id="PF01171"/>
    </source>
</evidence>
<comment type="domain">
    <text evidence="6">The N-terminal region contains the highly conserved SGGXDS motif, predicted to be a P-loop motif involved in ATP binding.</text>
</comment>
<evidence type="ECO:0000256" key="5">
    <source>
        <dbReference type="ARBA" id="ARBA00048539"/>
    </source>
</evidence>
<evidence type="ECO:0000313" key="8">
    <source>
        <dbReference type="EMBL" id="TBH79662.1"/>
    </source>
</evidence>
<evidence type="ECO:0000313" key="9">
    <source>
        <dbReference type="Proteomes" id="UP000292919"/>
    </source>
</evidence>
<keyword evidence="1 6" id="KW-0436">Ligase</keyword>
<dbReference type="Gene3D" id="3.40.50.620">
    <property type="entry name" value="HUPs"/>
    <property type="match status" value="1"/>
</dbReference>
<evidence type="ECO:0000256" key="1">
    <source>
        <dbReference type="ARBA" id="ARBA00022598"/>
    </source>
</evidence>
<dbReference type="GO" id="GO:0005737">
    <property type="term" value="C:cytoplasm"/>
    <property type="evidence" value="ECO:0007669"/>
    <property type="project" value="UniProtKB-SubCell"/>
</dbReference>
<dbReference type="AlphaFoldDB" id="A0A6H3F940"/>
<accession>A0A6H3F940</accession>
<proteinExistence type="inferred from homology"/>
<dbReference type="EMBL" id="SIXC01000007">
    <property type="protein sequence ID" value="TBH79662.1"/>
    <property type="molecule type" value="Genomic_DNA"/>
</dbReference>
<evidence type="ECO:0000256" key="2">
    <source>
        <dbReference type="ARBA" id="ARBA00022694"/>
    </source>
</evidence>
<dbReference type="SUPFAM" id="SSF52402">
    <property type="entry name" value="Adenine nucleotide alpha hydrolases-like"/>
    <property type="match status" value="1"/>
</dbReference>
<dbReference type="CDD" id="cd01992">
    <property type="entry name" value="TilS_N"/>
    <property type="match status" value="1"/>
</dbReference>
<comment type="catalytic activity">
    <reaction evidence="5 6">
        <text>cytidine(34) in tRNA(Ile2) + L-lysine + ATP = lysidine(34) in tRNA(Ile2) + AMP + diphosphate + H(+)</text>
        <dbReference type="Rhea" id="RHEA:43744"/>
        <dbReference type="Rhea" id="RHEA-COMP:10625"/>
        <dbReference type="Rhea" id="RHEA-COMP:10670"/>
        <dbReference type="ChEBI" id="CHEBI:15378"/>
        <dbReference type="ChEBI" id="CHEBI:30616"/>
        <dbReference type="ChEBI" id="CHEBI:32551"/>
        <dbReference type="ChEBI" id="CHEBI:33019"/>
        <dbReference type="ChEBI" id="CHEBI:82748"/>
        <dbReference type="ChEBI" id="CHEBI:83665"/>
        <dbReference type="ChEBI" id="CHEBI:456215"/>
        <dbReference type="EC" id="6.3.4.19"/>
    </reaction>
</comment>
<dbReference type="Pfam" id="PF01171">
    <property type="entry name" value="ATP_bind_3"/>
    <property type="match status" value="1"/>
</dbReference>
<dbReference type="InterPro" id="IPR012094">
    <property type="entry name" value="tRNA_Ile_lys_synt"/>
</dbReference>
<organism evidence="8 9">
    <name type="scientific">Desulfovibrio legallii</name>
    <dbReference type="NCBI Taxonomy" id="571438"/>
    <lineage>
        <taxon>Bacteria</taxon>
        <taxon>Pseudomonadati</taxon>
        <taxon>Thermodesulfobacteriota</taxon>
        <taxon>Desulfovibrionia</taxon>
        <taxon>Desulfovibrionales</taxon>
        <taxon>Desulfovibrionaceae</taxon>
        <taxon>Desulfovibrio</taxon>
    </lineage>
</organism>
<feature type="domain" description="tRNA(Ile)-lysidine/2-thiocytidine synthase N-terminal" evidence="7">
    <location>
        <begin position="36"/>
        <end position="216"/>
    </location>
</feature>
<gene>
    <name evidence="6 8" type="primary">tilS</name>
    <name evidence="8" type="ORF">EB812_07055</name>
</gene>
<dbReference type="GO" id="GO:0005524">
    <property type="term" value="F:ATP binding"/>
    <property type="evidence" value="ECO:0007669"/>
    <property type="project" value="UniProtKB-UniRule"/>
</dbReference>
<dbReference type="HAMAP" id="MF_01161">
    <property type="entry name" value="tRNA_Ile_lys_synt"/>
    <property type="match status" value="1"/>
</dbReference>
<dbReference type="InterPro" id="IPR011063">
    <property type="entry name" value="TilS/TtcA_N"/>
</dbReference>
<sequence length="409" mass="43992">MTPLTLQSLPPVAARLCLEVERFCRGVLALPRGVSLVLGLSGGADSTALAVVLHALAPRLDLRLHGLSVDHGLRPEAEADAAQARYMAHSLGLPCRIRQADVRGLAAREGRGLEDAARRLRYALLEEERQACGADFIALGHHAGDLSEDVLLRLLRGAGWPALGGMPARDDARRLLRPLLHTDPAALRQLLRLCGLTWREDASNHDTRFLRNRLRHTVLPLLRAENPSLDRSLGSLWQLAQQDADYWRQQTDAALANCPWQESSAAAGRQVYLPPALLQPLHPAARLRLYLRAVHRLCGSADAAPDGRAAGALAGLTDDAKADGSAPAHLHSGALPTMGQTFALTPPHPRTAAQTDGQARARTLLALDAALIQGRGQSLFQLPGGVSARIVKGGVRFCAPPPPEKPRQR</sequence>
<comment type="caution">
    <text evidence="8">The sequence shown here is derived from an EMBL/GenBank/DDBJ whole genome shotgun (WGS) entry which is preliminary data.</text>
</comment>
<keyword evidence="3 6" id="KW-0547">Nucleotide-binding</keyword>
<dbReference type="GO" id="GO:0006400">
    <property type="term" value="P:tRNA modification"/>
    <property type="evidence" value="ECO:0007669"/>
    <property type="project" value="UniProtKB-UniRule"/>
</dbReference>
<comment type="similarity">
    <text evidence="6">Belongs to the tRNA(Ile)-lysidine synthase family.</text>
</comment>
<protein>
    <recommendedName>
        <fullName evidence="6">tRNA(Ile)-lysidine synthase</fullName>
        <ecNumber evidence="6">6.3.4.19</ecNumber>
    </recommendedName>
    <alternativeName>
        <fullName evidence="6">tRNA(Ile)-2-lysyl-cytidine synthase</fullName>
    </alternativeName>
    <alternativeName>
        <fullName evidence="6">tRNA(Ile)-lysidine synthetase</fullName>
    </alternativeName>
</protein>
<dbReference type="PANTHER" id="PTHR43033:SF1">
    <property type="entry name" value="TRNA(ILE)-LYSIDINE SYNTHASE-RELATED"/>
    <property type="match status" value="1"/>
</dbReference>
<keyword evidence="4 6" id="KW-0067">ATP-binding</keyword>
<dbReference type="Proteomes" id="UP000292919">
    <property type="component" value="Unassembled WGS sequence"/>
</dbReference>
<dbReference type="EC" id="6.3.4.19" evidence="6"/>
<dbReference type="RefSeq" id="WP_118228802.1">
    <property type="nucleotide sequence ID" value="NZ_JAQDZC010000006.1"/>
</dbReference>
<dbReference type="InterPro" id="IPR014729">
    <property type="entry name" value="Rossmann-like_a/b/a_fold"/>
</dbReference>